<name>A0A550CU20_9AGAR</name>
<dbReference type="OrthoDB" id="439808at2759"/>
<dbReference type="InterPro" id="IPR012677">
    <property type="entry name" value="Nucleotide-bd_a/b_plait_sf"/>
</dbReference>
<dbReference type="InterPro" id="IPR035979">
    <property type="entry name" value="RBD_domain_sf"/>
</dbReference>
<evidence type="ECO:0000259" key="4">
    <source>
        <dbReference type="PROSITE" id="PS50102"/>
    </source>
</evidence>
<feature type="compositionally biased region" description="Basic and acidic residues" evidence="3">
    <location>
        <begin position="102"/>
        <end position="115"/>
    </location>
</feature>
<feature type="region of interest" description="Disordered" evidence="3">
    <location>
        <begin position="1"/>
        <end position="26"/>
    </location>
</feature>
<evidence type="ECO:0000256" key="3">
    <source>
        <dbReference type="SAM" id="MobiDB-lite"/>
    </source>
</evidence>
<accession>A0A550CU20</accession>
<keyword evidence="6" id="KW-1185">Reference proteome</keyword>
<dbReference type="Proteomes" id="UP000320762">
    <property type="component" value="Unassembled WGS sequence"/>
</dbReference>
<evidence type="ECO:0000313" key="5">
    <source>
        <dbReference type="EMBL" id="TRM68285.1"/>
    </source>
</evidence>
<dbReference type="SUPFAM" id="SSF54928">
    <property type="entry name" value="RNA-binding domain, RBD"/>
    <property type="match status" value="2"/>
</dbReference>
<evidence type="ECO:0000256" key="2">
    <source>
        <dbReference type="PROSITE-ProRule" id="PRU00176"/>
    </source>
</evidence>
<dbReference type="GO" id="GO:0003729">
    <property type="term" value="F:mRNA binding"/>
    <property type="evidence" value="ECO:0007669"/>
    <property type="project" value="TreeGrafter"/>
</dbReference>
<comment type="caution">
    <text evidence="5">The sequence shown here is derived from an EMBL/GenBank/DDBJ whole genome shotgun (WGS) entry which is preliminary data.</text>
</comment>
<feature type="compositionally biased region" description="Basic residues" evidence="3">
    <location>
        <begin position="116"/>
        <end position="127"/>
    </location>
</feature>
<gene>
    <name evidence="5" type="ORF">BD626DRAFT_425039</name>
</gene>
<dbReference type="Gene3D" id="3.30.70.330">
    <property type="match status" value="2"/>
</dbReference>
<organism evidence="5 6">
    <name type="scientific">Schizophyllum amplum</name>
    <dbReference type="NCBI Taxonomy" id="97359"/>
    <lineage>
        <taxon>Eukaryota</taxon>
        <taxon>Fungi</taxon>
        <taxon>Dikarya</taxon>
        <taxon>Basidiomycota</taxon>
        <taxon>Agaricomycotina</taxon>
        <taxon>Agaricomycetes</taxon>
        <taxon>Agaricomycetidae</taxon>
        <taxon>Agaricales</taxon>
        <taxon>Schizophyllaceae</taxon>
        <taxon>Schizophyllum</taxon>
    </lineage>
</organism>
<feature type="domain" description="RRM" evidence="4">
    <location>
        <begin position="222"/>
        <end position="303"/>
    </location>
</feature>
<feature type="compositionally biased region" description="Low complexity" evidence="3">
    <location>
        <begin position="317"/>
        <end position="338"/>
    </location>
</feature>
<keyword evidence="1 2" id="KW-0694">RNA-binding</keyword>
<feature type="compositionally biased region" description="Low complexity" evidence="3">
    <location>
        <begin position="171"/>
        <end position="192"/>
    </location>
</feature>
<protein>
    <recommendedName>
        <fullName evidence="4">RRM domain-containing protein</fullName>
    </recommendedName>
</protein>
<sequence length="349" mass="36255">MSDAPAAPVTENGAPPVTQDKEPETPSHKVFVGNLAYSITDEGLKTFFAPFQSDILSVQVIQRGSRSAGYGFVALGSDETAQKAVEALNKKDLDGREVIVELAKPSEEKDRERKERKAKRRTGRRGSKAVPGEVSEAEANGETKAEDAPAAEGDAAKPKKKKKKAAKKAKSANGEATEGAPAGEAAASGDAAAPKKDKKPKKKAVRPPRPAGEDPVGEPSKTMLFVANLGFNVDDAGLAALFTESGLKVVTARIVRRRWGKPRKSKGYGFVDVGSEEEQQKAIETLQGKEVGGRAIAVKVAVNSPHDDESDAEAKAEGTTAAEDAPAQAAAAPAEAASAPAAEVAAVAA</sequence>
<dbReference type="PANTHER" id="PTHR48025">
    <property type="entry name" value="OS02G0815200 PROTEIN"/>
    <property type="match status" value="1"/>
</dbReference>
<dbReference type="PANTHER" id="PTHR48025:SF1">
    <property type="entry name" value="RRM DOMAIN-CONTAINING PROTEIN"/>
    <property type="match status" value="1"/>
</dbReference>
<dbReference type="SMART" id="SM00360">
    <property type="entry name" value="RRM"/>
    <property type="match status" value="2"/>
</dbReference>
<dbReference type="STRING" id="97359.A0A550CU20"/>
<dbReference type="EMBL" id="VDMD01000002">
    <property type="protein sequence ID" value="TRM68285.1"/>
    <property type="molecule type" value="Genomic_DNA"/>
</dbReference>
<dbReference type="InterPro" id="IPR050502">
    <property type="entry name" value="Euk_RNA-bind_prot"/>
</dbReference>
<feature type="compositionally biased region" description="Basic residues" evidence="3">
    <location>
        <begin position="158"/>
        <end position="170"/>
    </location>
</feature>
<dbReference type="GO" id="GO:0005634">
    <property type="term" value="C:nucleus"/>
    <property type="evidence" value="ECO:0007669"/>
    <property type="project" value="TreeGrafter"/>
</dbReference>
<dbReference type="Pfam" id="PF00076">
    <property type="entry name" value="RRM_1"/>
    <property type="match status" value="2"/>
</dbReference>
<reference evidence="5 6" key="1">
    <citation type="journal article" date="2019" name="New Phytol.">
        <title>Comparative genomics reveals unique wood-decay strategies and fruiting body development in the Schizophyllaceae.</title>
        <authorList>
            <person name="Almasi E."/>
            <person name="Sahu N."/>
            <person name="Krizsan K."/>
            <person name="Balint B."/>
            <person name="Kovacs G.M."/>
            <person name="Kiss B."/>
            <person name="Cseklye J."/>
            <person name="Drula E."/>
            <person name="Henrissat B."/>
            <person name="Nagy I."/>
            <person name="Chovatia M."/>
            <person name="Adam C."/>
            <person name="LaButti K."/>
            <person name="Lipzen A."/>
            <person name="Riley R."/>
            <person name="Grigoriev I.V."/>
            <person name="Nagy L.G."/>
        </authorList>
    </citation>
    <scope>NUCLEOTIDE SEQUENCE [LARGE SCALE GENOMIC DNA]</scope>
    <source>
        <strain evidence="5 6">NL-1724</strain>
    </source>
</reference>
<dbReference type="AlphaFoldDB" id="A0A550CU20"/>
<feature type="compositionally biased region" description="Basic residues" evidence="3">
    <location>
        <begin position="196"/>
        <end position="206"/>
    </location>
</feature>
<dbReference type="InterPro" id="IPR000504">
    <property type="entry name" value="RRM_dom"/>
</dbReference>
<evidence type="ECO:0000256" key="1">
    <source>
        <dbReference type="ARBA" id="ARBA00022884"/>
    </source>
</evidence>
<feature type="domain" description="RRM" evidence="4">
    <location>
        <begin position="28"/>
        <end position="105"/>
    </location>
</feature>
<proteinExistence type="predicted"/>
<dbReference type="PROSITE" id="PS50102">
    <property type="entry name" value="RRM"/>
    <property type="match status" value="2"/>
</dbReference>
<evidence type="ECO:0000313" key="6">
    <source>
        <dbReference type="Proteomes" id="UP000320762"/>
    </source>
</evidence>
<feature type="region of interest" description="Disordered" evidence="3">
    <location>
        <begin position="303"/>
        <end position="338"/>
    </location>
</feature>
<feature type="region of interest" description="Disordered" evidence="3">
    <location>
        <begin position="102"/>
        <end position="219"/>
    </location>
</feature>